<name>A0A0D7A031_9AGAR</name>
<accession>A0A0D7A031</accession>
<keyword evidence="3" id="KW-1185">Reference proteome</keyword>
<keyword evidence="1" id="KW-0175">Coiled coil</keyword>
<sequence length="546" mass="61727">MLSVEYPSSPSSQTLIADWYSESTPSSRVQLTQHLRDVRDEIQNYDVTIAQCRAEMNRLCKAMERLKAQRVQAKKVADDVGVYLRSRPIHRLPVEILLIIVLLAYSTKRYEFVEYDQRSVRHCPFGHPSLFAVPYVCRYWRELCLSARIYPGFESAHRYCDPSVVEMYLATLAPRPISISANIFSKQAAEQLLLGHSDRCPWVTARFFIDDSDGSVSLLRNQSLPLLQNLILLSFNSDQRSQLDTRLFALAPQLANLFAFFPFSPRALELPWSQLQTVVAVVDGSTWHDWLYRIPQCDLRTLALIMNPEADAFFPADVVVPIELPFLSTLYLDLPPSVMCAFIDALTAPCLYTLALVLSNHADTAKSLRSLAARTPIRNAVFVLKGVVAEAAIDVTCESVSAVARNVHKLELVNRTERNHPPHVASDSLATLVLRLAAHTNSPFTKLHTLSLFTHGFSEYLRSVVCDQLMSSTEAVRVAFPMLHTLRLSATHDQFYAQGKKARFDDVEIYLSCWTSLPDYIPPAMRHEASYYFVSDASCDMYSEYA</sequence>
<dbReference type="Proteomes" id="UP000054144">
    <property type="component" value="Unassembled WGS sequence"/>
</dbReference>
<organism evidence="2 3">
    <name type="scientific">Fistulina hepatica ATCC 64428</name>
    <dbReference type="NCBI Taxonomy" id="1128425"/>
    <lineage>
        <taxon>Eukaryota</taxon>
        <taxon>Fungi</taxon>
        <taxon>Dikarya</taxon>
        <taxon>Basidiomycota</taxon>
        <taxon>Agaricomycotina</taxon>
        <taxon>Agaricomycetes</taxon>
        <taxon>Agaricomycetidae</taxon>
        <taxon>Agaricales</taxon>
        <taxon>Fistulinaceae</taxon>
        <taxon>Fistulina</taxon>
    </lineage>
</organism>
<evidence type="ECO:0000256" key="1">
    <source>
        <dbReference type="SAM" id="Coils"/>
    </source>
</evidence>
<dbReference type="EMBL" id="KN882117">
    <property type="protein sequence ID" value="KIY43130.1"/>
    <property type="molecule type" value="Genomic_DNA"/>
</dbReference>
<evidence type="ECO:0008006" key="4">
    <source>
        <dbReference type="Google" id="ProtNLM"/>
    </source>
</evidence>
<reference evidence="2 3" key="1">
    <citation type="journal article" date="2015" name="Fungal Genet. Biol.">
        <title>Evolution of novel wood decay mechanisms in Agaricales revealed by the genome sequences of Fistulina hepatica and Cylindrobasidium torrendii.</title>
        <authorList>
            <person name="Floudas D."/>
            <person name="Held B.W."/>
            <person name="Riley R."/>
            <person name="Nagy L.G."/>
            <person name="Koehler G."/>
            <person name="Ransdell A.S."/>
            <person name="Younus H."/>
            <person name="Chow J."/>
            <person name="Chiniquy J."/>
            <person name="Lipzen A."/>
            <person name="Tritt A."/>
            <person name="Sun H."/>
            <person name="Haridas S."/>
            <person name="LaButti K."/>
            <person name="Ohm R.A."/>
            <person name="Kues U."/>
            <person name="Blanchette R.A."/>
            <person name="Grigoriev I.V."/>
            <person name="Minto R.E."/>
            <person name="Hibbett D.S."/>
        </authorList>
    </citation>
    <scope>NUCLEOTIDE SEQUENCE [LARGE SCALE GENOMIC DNA]</scope>
    <source>
        <strain evidence="2 3">ATCC 64428</strain>
    </source>
</reference>
<proteinExistence type="predicted"/>
<gene>
    <name evidence="2" type="ORF">FISHEDRAFT_78784</name>
</gene>
<dbReference type="AlphaFoldDB" id="A0A0D7A031"/>
<evidence type="ECO:0000313" key="3">
    <source>
        <dbReference type="Proteomes" id="UP000054144"/>
    </source>
</evidence>
<evidence type="ECO:0000313" key="2">
    <source>
        <dbReference type="EMBL" id="KIY43130.1"/>
    </source>
</evidence>
<protein>
    <recommendedName>
        <fullName evidence="4">F-box domain-containing protein</fullName>
    </recommendedName>
</protein>
<feature type="coiled-coil region" evidence="1">
    <location>
        <begin position="35"/>
        <end position="76"/>
    </location>
</feature>